<evidence type="ECO:0000259" key="5">
    <source>
        <dbReference type="PROSITE" id="PS50011"/>
    </source>
</evidence>
<dbReference type="PROSITE" id="PS00107">
    <property type="entry name" value="PROTEIN_KINASE_ATP"/>
    <property type="match status" value="1"/>
</dbReference>
<dbReference type="Proteomes" id="UP000199400">
    <property type="component" value="Unassembled WGS sequence"/>
</dbReference>
<dbReference type="Pfam" id="PF13424">
    <property type="entry name" value="TPR_12"/>
    <property type="match status" value="2"/>
</dbReference>
<evidence type="ECO:0000256" key="3">
    <source>
        <dbReference type="PROSITE-ProRule" id="PRU10141"/>
    </source>
</evidence>
<dbReference type="OrthoDB" id="9779541at2"/>
<evidence type="ECO:0000256" key="1">
    <source>
        <dbReference type="ARBA" id="ARBA00022741"/>
    </source>
</evidence>
<evidence type="ECO:0000256" key="4">
    <source>
        <dbReference type="SAM" id="MobiDB-lite"/>
    </source>
</evidence>
<dbReference type="InterPro" id="IPR008271">
    <property type="entry name" value="Ser/Thr_kinase_AS"/>
</dbReference>
<accession>A0A1I2FRX1</accession>
<feature type="compositionally biased region" description="Basic and acidic residues" evidence="4">
    <location>
        <begin position="185"/>
        <end position="195"/>
    </location>
</feature>
<dbReference type="InterPro" id="IPR019734">
    <property type="entry name" value="TPR_rpt"/>
</dbReference>
<dbReference type="PANTHER" id="PTHR46082">
    <property type="entry name" value="ATP/GTP-BINDING PROTEIN-RELATED"/>
    <property type="match status" value="1"/>
</dbReference>
<dbReference type="Pfam" id="PF13181">
    <property type="entry name" value="TPR_8"/>
    <property type="match status" value="1"/>
</dbReference>
<dbReference type="GO" id="GO:0004672">
    <property type="term" value="F:protein kinase activity"/>
    <property type="evidence" value="ECO:0007669"/>
    <property type="project" value="InterPro"/>
</dbReference>
<dbReference type="SUPFAM" id="SSF56112">
    <property type="entry name" value="Protein kinase-like (PK-like)"/>
    <property type="match status" value="1"/>
</dbReference>
<feature type="region of interest" description="Disordered" evidence="4">
    <location>
        <begin position="176"/>
        <end position="207"/>
    </location>
</feature>
<organism evidence="6 7">
    <name type="scientific">Nannocystis exedens</name>
    <dbReference type="NCBI Taxonomy" id="54"/>
    <lineage>
        <taxon>Bacteria</taxon>
        <taxon>Pseudomonadati</taxon>
        <taxon>Myxococcota</taxon>
        <taxon>Polyangia</taxon>
        <taxon>Nannocystales</taxon>
        <taxon>Nannocystaceae</taxon>
        <taxon>Nannocystis</taxon>
    </lineage>
</organism>
<name>A0A1I2FRX1_9BACT</name>
<feature type="binding site" evidence="3">
    <location>
        <position position="60"/>
    </location>
    <ligand>
        <name>ATP</name>
        <dbReference type="ChEBI" id="CHEBI:30616"/>
    </ligand>
</feature>
<dbReference type="SUPFAM" id="SSF48452">
    <property type="entry name" value="TPR-like"/>
    <property type="match status" value="3"/>
</dbReference>
<dbReference type="AlphaFoldDB" id="A0A1I2FRX1"/>
<dbReference type="Pfam" id="PF00069">
    <property type="entry name" value="Pkinase"/>
    <property type="match status" value="1"/>
</dbReference>
<evidence type="ECO:0000256" key="2">
    <source>
        <dbReference type="ARBA" id="ARBA00022840"/>
    </source>
</evidence>
<dbReference type="InterPro" id="IPR011009">
    <property type="entry name" value="Kinase-like_dom_sf"/>
</dbReference>
<reference evidence="7" key="1">
    <citation type="submission" date="2016-10" db="EMBL/GenBank/DDBJ databases">
        <authorList>
            <person name="Varghese N."/>
            <person name="Submissions S."/>
        </authorList>
    </citation>
    <scope>NUCLEOTIDE SEQUENCE [LARGE SCALE GENOMIC DNA]</scope>
    <source>
        <strain evidence="7">ATCC 25963</strain>
    </source>
</reference>
<dbReference type="PANTHER" id="PTHR46082:SF6">
    <property type="entry name" value="AAA+ ATPASE DOMAIN-CONTAINING PROTEIN-RELATED"/>
    <property type="match status" value="1"/>
</dbReference>
<protein>
    <submittedName>
        <fullName evidence="6">Tetratricopeptide repeat-containing protein</fullName>
    </submittedName>
</protein>
<dbReference type="GO" id="GO:0005524">
    <property type="term" value="F:ATP binding"/>
    <property type="evidence" value="ECO:0007669"/>
    <property type="project" value="UniProtKB-UniRule"/>
</dbReference>
<dbReference type="Gene3D" id="1.10.510.10">
    <property type="entry name" value="Transferase(Phosphotransferase) domain 1"/>
    <property type="match status" value="1"/>
</dbReference>
<dbReference type="Gene3D" id="3.30.200.20">
    <property type="entry name" value="Phosphorylase Kinase, domain 1"/>
    <property type="match status" value="1"/>
</dbReference>
<evidence type="ECO:0000313" key="6">
    <source>
        <dbReference type="EMBL" id="SFF08154.1"/>
    </source>
</evidence>
<keyword evidence="7" id="KW-1185">Reference proteome</keyword>
<dbReference type="Gene3D" id="1.25.40.10">
    <property type="entry name" value="Tetratricopeptide repeat domain"/>
    <property type="match status" value="3"/>
</dbReference>
<sequence>MRPTTQLDSRGDGSIHDPRPAVARGTVVGRYLTLREVGRGGGGIVVEAFDPDLDRRVALKLLPIAAGRDRQQLAREARVLAQFTHPNIAAVHDIGATDEWVYIAMELVEGGDLVAWLGQRPRGAAEILAVFVDAGRGLLAAHAKGLVHGDFKPGNVLVGDGRVRVTDFGLAKLDPATRHGLAPGDPRRGLVEDRPSAGGTPGFVAPEVERGCEPDARADQFAFCVSLLWALTGELRGEPADLEVRMARRGVPARARRAILRGVSSAPDQRFPGMEPLLAELRPPGARRWPWLAGGLLGLALAAGVAFARLNGGDAERVDACAAGQSALARAWSPERAATLDAKLAGSTAPAALVAWVDAWRAAHLQLCGEPDPSPLTAARRRCLDDALGELDALTRALAEADAAVVDRAADAVARLGQPQACLRPDWRPPPRVAAPPADAAEAVLAAEEDLRMAEAYQRAGQSARARARAEAARDVGEAASYQPVLAAAHYQLGRALMDEGRYDDAEQELRRAFAAALAGGDDRHLLAAASLLLYCVGFSRGDAQGGALWQTLSAAALARTGGGTEAEANYWDASGAFAIVRGDYAAGRAAYERALALRRVLFPPEHPELAWSLSGLAAIDVEQRAFADAERRSREVLELRQRALGPGHPDLIVAHTTLAAALIELGRHDDAIVELEQAIAIGEARLGADSPRLVGARNNLASALNRRGEHARARDLYATVLAHFQATRDADDPFVALAHNNLGGTYYKLDDPAAALEHHRRAREIWTARFGREHAKVALAHNGVAADLLALGRCHAAREAITEARAILPPGDPLTPHLDNTRAKVALCEGRAAEAAAAAEDALTHGRAVFGEQSPQLAAFLVTRALARLDLRDFTAARADALEAAARADAGDGNLRALALLLAARAARDAGDHDDARDFAVRALAAAPGEQARSRALRQELARLPPG</sequence>
<keyword evidence="1 3" id="KW-0547">Nucleotide-binding</keyword>
<dbReference type="InterPro" id="IPR000719">
    <property type="entry name" value="Prot_kinase_dom"/>
</dbReference>
<feature type="domain" description="Protein kinase" evidence="5">
    <location>
        <begin position="31"/>
        <end position="292"/>
    </location>
</feature>
<proteinExistence type="predicted"/>
<dbReference type="InterPro" id="IPR011990">
    <property type="entry name" value="TPR-like_helical_dom_sf"/>
</dbReference>
<dbReference type="PROSITE" id="PS00108">
    <property type="entry name" value="PROTEIN_KINASE_ST"/>
    <property type="match status" value="1"/>
</dbReference>
<dbReference type="Pfam" id="PF13374">
    <property type="entry name" value="TPR_10"/>
    <property type="match status" value="1"/>
</dbReference>
<gene>
    <name evidence="6" type="ORF">SAMN02745121_06806</name>
</gene>
<dbReference type="SMART" id="SM00028">
    <property type="entry name" value="TPR"/>
    <property type="match status" value="7"/>
</dbReference>
<dbReference type="STRING" id="54.SAMN02745121_06806"/>
<dbReference type="RefSeq" id="WP_096331522.1">
    <property type="nucleotide sequence ID" value="NZ_FOMX01000028.1"/>
</dbReference>
<dbReference type="PROSITE" id="PS50011">
    <property type="entry name" value="PROTEIN_KINASE_DOM"/>
    <property type="match status" value="1"/>
</dbReference>
<keyword evidence="2 3" id="KW-0067">ATP-binding</keyword>
<dbReference type="InterPro" id="IPR053137">
    <property type="entry name" value="NLR-like"/>
</dbReference>
<dbReference type="InterPro" id="IPR017441">
    <property type="entry name" value="Protein_kinase_ATP_BS"/>
</dbReference>
<dbReference type="EMBL" id="FOMX01000028">
    <property type="protein sequence ID" value="SFF08154.1"/>
    <property type="molecule type" value="Genomic_DNA"/>
</dbReference>
<evidence type="ECO:0000313" key="7">
    <source>
        <dbReference type="Proteomes" id="UP000199400"/>
    </source>
</evidence>
<dbReference type="CDD" id="cd14014">
    <property type="entry name" value="STKc_PknB_like"/>
    <property type="match status" value="1"/>
</dbReference>